<dbReference type="PANTHER" id="PTHR13683">
    <property type="entry name" value="ASPARTYL PROTEASES"/>
    <property type="match status" value="1"/>
</dbReference>
<keyword evidence="4" id="KW-0812">Transmembrane</keyword>
<dbReference type="InterPro" id="IPR001461">
    <property type="entry name" value="Aspartic_peptidase_A1"/>
</dbReference>
<keyword evidence="6" id="KW-0378">Hydrolase</keyword>
<evidence type="ECO:0000256" key="2">
    <source>
        <dbReference type="ARBA" id="ARBA00007447"/>
    </source>
</evidence>
<dbReference type="InterPro" id="IPR032861">
    <property type="entry name" value="TAXi_N"/>
</dbReference>
<dbReference type="PANTHER" id="PTHR13683:SF375">
    <property type="entry name" value="PEPTIDASE A1 DOMAIN-CONTAINING PROTEIN"/>
    <property type="match status" value="1"/>
</dbReference>
<evidence type="ECO:0000256" key="9">
    <source>
        <dbReference type="PIRSR" id="PIRSR601461-1"/>
    </source>
</evidence>
<feature type="domain" description="Peptidase A1" evidence="10">
    <location>
        <begin position="55"/>
        <end position="297"/>
    </location>
</feature>
<sequence>MALRKDTQWSPVKSKSLFFLVVAAAGFWLSTATKWSGVAELPLHGNPMIYSDAIYQAKVKVGTPARAFDLRVDTGTDITWVRCQSSKVDDTPNAYDVSNSSSGSIIKCGDQWCGSTLPTSQKCTNRHEPCWFSITYKDGSGASGYYVSEKLLLMMKGSDGSYVESPVNIMFGCATERHGYPDTDGTLGLYYNKASLISQLDSQGKVPGVFSHCLTGQMFSKSFHVLGEVTGALNMSYTPLILWPFHYNIKMESIDVDGKKLIVNLKDSSYVDSGTTLMYLVPEIYHSLIATVSFFTY</sequence>
<comment type="similarity">
    <text evidence="2">Belongs to the peptidase A1 family.</text>
</comment>
<evidence type="ECO:0000259" key="10">
    <source>
        <dbReference type="PROSITE" id="PS51767"/>
    </source>
</evidence>
<proteinExistence type="inferred from homology"/>
<dbReference type="InterPro" id="IPR033121">
    <property type="entry name" value="PEPTIDASE_A1"/>
</dbReference>
<feature type="active site" evidence="9">
    <location>
        <position position="73"/>
    </location>
</feature>
<dbReference type="Pfam" id="PF14543">
    <property type="entry name" value="TAXi_N"/>
    <property type="match status" value="1"/>
</dbReference>
<dbReference type="GO" id="GO:0004190">
    <property type="term" value="F:aspartic-type endopeptidase activity"/>
    <property type="evidence" value="ECO:0007669"/>
    <property type="project" value="InterPro"/>
</dbReference>
<dbReference type="EnsemblPlants" id="Kaladp0011s0263.1.v1.1">
    <property type="protein sequence ID" value="Kaladp0011s0263.1.v1.1"/>
    <property type="gene ID" value="Kaladp0011s0263.v1.1"/>
</dbReference>
<evidence type="ECO:0000313" key="11">
    <source>
        <dbReference type="EnsemblPlants" id="Kaladp0011s0263.1.v1.1"/>
    </source>
</evidence>
<organism evidence="11 12">
    <name type="scientific">Kalanchoe fedtschenkoi</name>
    <name type="common">Lavender scallops</name>
    <name type="synonym">South American air plant</name>
    <dbReference type="NCBI Taxonomy" id="63787"/>
    <lineage>
        <taxon>Eukaryota</taxon>
        <taxon>Viridiplantae</taxon>
        <taxon>Streptophyta</taxon>
        <taxon>Embryophyta</taxon>
        <taxon>Tracheophyta</taxon>
        <taxon>Spermatophyta</taxon>
        <taxon>Magnoliopsida</taxon>
        <taxon>eudicotyledons</taxon>
        <taxon>Gunneridae</taxon>
        <taxon>Pentapetalae</taxon>
        <taxon>Saxifragales</taxon>
        <taxon>Crassulaceae</taxon>
        <taxon>Kalanchoe</taxon>
    </lineage>
</organism>
<evidence type="ECO:0000256" key="4">
    <source>
        <dbReference type="ARBA" id="ARBA00022692"/>
    </source>
</evidence>
<keyword evidence="5" id="KW-0732">Signal</keyword>
<dbReference type="InterPro" id="IPR021109">
    <property type="entry name" value="Peptidase_aspartic_dom_sf"/>
</dbReference>
<dbReference type="Gramene" id="Kaladp0011s0263.1.v1.1">
    <property type="protein sequence ID" value="Kaladp0011s0263.1.v1.1"/>
    <property type="gene ID" value="Kaladp0011s0263.v1.1"/>
</dbReference>
<dbReference type="PROSITE" id="PS51767">
    <property type="entry name" value="PEPTIDASE_A1"/>
    <property type="match status" value="1"/>
</dbReference>
<dbReference type="Gene3D" id="2.40.70.10">
    <property type="entry name" value="Acid Proteases"/>
    <property type="match status" value="2"/>
</dbReference>
<keyword evidence="3" id="KW-0645">Protease</keyword>
<evidence type="ECO:0000256" key="3">
    <source>
        <dbReference type="ARBA" id="ARBA00022670"/>
    </source>
</evidence>
<evidence type="ECO:0000256" key="7">
    <source>
        <dbReference type="ARBA" id="ARBA00022989"/>
    </source>
</evidence>
<evidence type="ECO:0000256" key="5">
    <source>
        <dbReference type="ARBA" id="ARBA00022729"/>
    </source>
</evidence>
<evidence type="ECO:0000256" key="1">
    <source>
        <dbReference type="ARBA" id="ARBA00004370"/>
    </source>
</evidence>
<protein>
    <recommendedName>
        <fullName evidence="10">Peptidase A1 domain-containing protein</fullName>
    </recommendedName>
</protein>
<reference evidence="11" key="1">
    <citation type="submission" date="2021-01" db="UniProtKB">
        <authorList>
            <consortium name="EnsemblPlants"/>
        </authorList>
    </citation>
    <scope>IDENTIFICATION</scope>
</reference>
<keyword evidence="12" id="KW-1185">Reference proteome</keyword>
<dbReference type="GO" id="GO:0016020">
    <property type="term" value="C:membrane"/>
    <property type="evidence" value="ECO:0007669"/>
    <property type="project" value="UniProtKB-SubCell"/>
</dbReference>
<evidence type="ECO:0000256" key="6">
    <source>
        <dbReference type="ARBA" id="ARBA00022801"/>
    </source>
</evidence>
<evidence type="ECO:0000313" key="12">
    <source>
        <dbReference type="Proteomes" id="UP000594263"/>
    </source>
</evidence>
<feature type="active site" evidence="9">
    <location>
        <position position="272"/>
    </location>
</feature>
<accession>A0A7N0RG81</accession>
<comment type="subcellular location">
    <subcellularLocation>
        <location evidence="1">Membrane</location>
    </subcellularLocation>
</comment>
<dbReference type="AlphaFoldDB" id="A0A7N0RG81"/>
<dbReference type="OMA" id="CATERHG"/>
<evidence type="ECO:0000256" key="8">
    <source>
        <dbReference type="ARBA" id="ARBA00023136"/>
    </source>
</evidence>
<dbReference type="SUPFAM" id="SSF50630">
    <property type="entry name" value="Acid proteases"/>
    <property type="match status" value="1"/>
</dbReference>
<keyword evidence="8" id="KW-0472">Membrane</keyword>
<name>A0A7N0RG81_KALFE</name>
<keyword evidence="7" id="KW-1133">Transmembrane helix</keyword>
<dbReference type="GO" id="GO:0006508">
    <property type="term" value="P:proteolysis"/>
    <property type="evidence" value="ECO:0007669"/>
    <property type="project" value="UniProtKB-KW"/>
</dbReference>
<dbReference type="Proteomes" id="UP000594263">
    <property type="component" value="Unplaced"/>
</dbReference>